<organism evidence="8 9">
    <name type="scientific">Cladophialophora immunda</name>
    <dbReference type="NCBI Taxonomy" id="569365"/>
    <lineage>
        <taxon>Eukaryota</taxon>
        <taxon>Fungi</taxon>
        <taxon>Dikarya</taxon>
        <taxon>Ascomycota</taxon>
        <taxon>Pezizomycotina</taxon>
        <taxon>Eurotiomycetes</taxon>
        <taxon>Chaetothyriomycetidae</taxon>
        <taxon>Chaetothyriales</taxon>
        <taxon>Herpotrichiellaceae</taxon>
        <taxon>Cladophialophora</taxon>
    </lineage>
</organism>
<evidence type="ECO:0000259" key="7">
    <source>
        <dbReference type="Pfam" id="PF02826"/>
    </source>
</evidence>
<dbReference type="GO" id="GO:0140297">
    <property type="term" value="F:DNA-binding transcription factor binding"/>
    <property type="evidence" value="ECO:0007669"/>
    <property type="project" value="TreeGrafter"/>
</dbReference>
<dbReference type="RefSeq" id="XP_016250444.1">
    <property type="nucleotide sequence ID" value="XM_016392925.1"/>
</dbReference>
<comment type="similarity">
    <text evidence="2 5">Belongs to the D-isomer specific 2-hydroxyacid dehydrogenase family.</text>
</comment>
<dbReference type="HOGENOM" id="CLU_019796_1_3_1"/>
<evidence type="ECO:0000313" key="9">
    <source>
        <dbReference type="Proteomes" id="UP000054466"/>
    </source>
</evidence>
<dbReference type="InterPro" id="IPR043322">
    <property type="entry name" value="CtBP"/>
</dbReference>
<dbReference type="GeneID" id="27345181"/>
<evidence type="ECO:0000256" key="2">
    <source>
        <dbReference type="ARBA" id="ARBA00005854"/>
    </source>
</evidence>
<proteinExistence type="inferred from homology"/>
<dbReference type="CDD" id="cd05299">
    <property type="entry name" value="CtBP_dh"/>
    <property type="match status" value="1"/>
</dbReference>
<dbReference type="Pfam" id="PF00389">
    <property type="entry name" value="2-Hacid_dh"/>
    <property type="match status" value="1"/>
</dbReference>
<name>A0A0D2CGG8_9EURO</name>
<dbReference type="VEuPathDB" id="FungiDB:PV07_05987"/>
<evidence type="ECO:0000256" key="1">
    <source>
        <dbReference type="ARBA" id="ARBA00004123"/>
    </source>
</evidence>
<evidence type="ECO:0008006" key="10">
    <source>
        <dbReference type="Google" id="ProtNLM"/>
    </source>
</evidence>
<dbReference type="InterPro" id="IPR006139">
    <property type="entry name" value="D-isomer_2_OHA_DH_cat_dom"/>
</dbReference>
<dbReference type="GO" id="GO:0005634">
    <property type="term" value="C:nucleus"/>
    <property type="evidence" value="ECO:0007669"/>
    <property type="project" value="UniProtKB-SubCell"/>
</dbReference>
<evidence type="ECO:0000256" key="5">
    <source>
        <dbReference type="RuleBase" id="RU003719"/>
    </source>
</evidence>
<evidence type="ECO:0000256" key="4">
    <source>
        <dbReference type="ARBA" id="ARBA00023242"/>
    </source>
</evidence>
<keyword evidence="3 5" id="KW-0560">Oxidoreductase</keyword>
<dbReference type="SUPFAM" id="SSF51735">
    <property type="entry name" value="NAD(P)-binding Rossmann-fold domains"/>
    <property type="match status" value="1"/>
</dbReference>
<dbReference type="Pfam" id="PF02826">
    <property type="entry name" value="2-Hacid_dh_C"/>
    <property type="match status" value="1"/>
</dbReference>
<dbReference type="GO" id="GO:0016616">
    <property type="term" value="F:oxidoreductase activity, acting on the CH-OH group of donors, NAD or NADP as acceptor"/>
    <property type="evidence" value="ECO:0007669"/>
    <property type="project" value="InterPro"/>
</dbReference>
<dbReference type="OrthoDB" id="298012at2759"/>
<protein>
    <recommendedName>
        <fullName evidence="10">C-terminal binding protein</fullName>
    </recommendedName>
</protein>
<dbReference type="GO" id="GO:0003714">
    <property type="term" value="F:transcription corepressor activity"/>
    <property type="evidence" value="ECO:0007669"/>
    <property type="project" value="InterPro"/>
</dbReference>
<feature type="domain" description="D-isomer specific 2-hydroxyacid dehydrogenase NAD-binding" evidence="7">
    <location>
        <begin position="133"/>
        <end position="322"/>
    </location>
</feature>
<evidence type="ECO:0000259" key="6">
    <source>
        <dbReference type="Pfam" id="PF00389"/>
    </source>
</evidence>
<dbReference type="InterPro" id="IPR029753">
    <property type="entry name" value="D-isomer_DH_CS"/>
</dbReference>
<dbReference type="InterPro" id="IPR006140">
    <property type="entry name" value="D-isomer_DH_NAD-bd"/>
</dbReference>
<dbReference type="SUPFAM" id="SSF52283">
    <property type="entry name" value="Formate/glycerate dehydrogenase catalytic domain-like"/>
    <property type="match status" value="1"/>
</dbReference>
<feature type="domain" description="D-isomer specific 2-hydroxyacid dehydrogenase catalytic" evidence="6">
    <location>
        <begin position="62"/>
        <end position="355"/>
    </location>
</feature>
<dbReference type="PANTHER" id="PTHR46029">
    <property type="entry name" value="C-TERMINAL-BINDING PROTEIN"/>
    <property type="match status" value="1"/>
</dbReference>
<comment type="subcellular location">
    <subcellularLocation>
        <location evidence="1">Nucleus</location>
    </subcellularLocation>
</comment>
<keyword evidence="9" id="KW-1185">Reference proteome</keyword>
<dbReference type="GO" id="GO:0051287">
    <property type="term" value="F:NAD binding"/>
    <property type="evidence" value="ECO:0007669"/>
    <property type="project" value="InterPro"/>
</dbReference>
<keyword evidence="4" id="KW-0539">Nucleus</keyword>
<dbReference type="Proteomes" id="UP000054466">
    <property type="component" value="Unassembled WGS sequence"/>
</dbReference>
<evidence type="ECO:0000313" key="8">
    <source>
        <dbReference type="EMBL" id="KIW30228.1"/>
    </source>
</evidence>
<dbReference type="InterPro" id="IPR036291">
    <property type="entry name" value="NAD(P)-bd_dom_sf"/>
</dbReference>
<dbReference type="GO" id="GO:0003713">
    <property type="term" value="F:transcription coactivator activity"/>
    <property type="evidence" value="ECO:0007669"/>
    <property type="project" value="TreeGrafter"/>
</dbReference>
<dbReference type="EMBL" id="KN847042">
    <property type="protein sequence ID" value="KIW30228.1"/>
    <property type="molecule type" value="Genomic_DNA"/>
</dbReference>
<dbReference type="GO" id="GO:0006357">
    <property type="term" value="P:regulation of transcription by RNA polymerase II"/>
    <property type="evidence" value="ECO:0007669"/>
    <property type="project" value="TreeGrafter"/>
</dbReference>
<evidence type="ECO:0000256" key="3">
    <source>
        <dbReference type="ARBA" id="ARBA00023002"/>
    </source>
</evidence>
<dbReference type="STRING" id="569365.A0A0D2CGG8"/>
<gene>
    <name evidence="8" type="ORF">PV07_05987</name>
</gene>
<dbReference type="AlphaFoldDB" id="A0A0D2CGG8"/>
<accession>A0A0D2CGG8</accession>
<dbReference type="Gene3D" id="3.40.50.720">
    <property type="entry name" value="NAD(P)-binding Rossmann-like Domain"/>
    <property type="match status" value="2"/>
</dbReference>
<dbReference type="GO" id="GO:0001221">
    <property type="term" value="F:transcription coregulator binding"/>
    <property type="evidence" value="ECO:0007669"/>
    <property type="project" value="TreeGrafter"/>
</dbReference>
<sequence length="360" mass="40208">MTEQVFNHQRRKYTILQADGLYPDDLVEQRTFAPRDAEDYEVHYVQASLIPPGAASAKPWSTIDKELRDRVDGIMLLKAYFTAADLELFPRLKVIVRMGVGYDRLDRDALGKRGVIVCNIPDYGICEIADHAIALALSLRRGILLHDAKQRTEPPAPYVFVDSPLVSRVRGRTFGVLGLGRIGTATAMRAKAFGWNVLFYDPYVSNGTDQALGVERVSDVRELFRRSTTLSLHCPHTRETRGMVGYDLLSLLPRGAILVNTARGEVVDLDAVERCLREGVLSGVGLDVLPIEPIPADSVPSLVQAYRRRESWLLGRMVLTCHSAYYTPESFADIRVKAAQTMRDNLIDGRPSNVILPEME</sequence>
<reference evidence="8 9" key="1">
    <citation type="submission" date="2015-01" db="EMBL/GenBank/DDBJ databases">
        <title>The Genome Sequence of Cladophialophora immunda CBS83496.</title>
        <authorList>
            <consortium name="The Broad Institute Genomics Platform"/>
            <person name="Cuomo C."/>
            <person name="de Hoog S."/>
            <person name="Gorbushina A."/>
            <person name="Stielow B."/>
            <person name="Teixiera M."/>
            <person name="Abouelleil A."/>
            <person name="Chapman S.B."/>
            <person name="Priest M."/>
            <person name="Young S.K."/>
            <person name="Wortman J."/>
            <person name="Nusbaum C."/>
            <person name="Birren B."/>
        </authorList>
    </citation>
    <scope>NUCLEOTIDE SEQUENCE [LARGE SCALE GENOMIC DNA]</scope>
    <source>
        <strain evidence="8 9">CBS 83496</strain>
    </source>
</reference>
<dbReference type="PROSITE" id="PS00671">
    <property type="entry name" value="D_2_HYDROXYACID_DH_3"/>
    <property type="match status" value="1"/>
</dbReference>
<dbReference type="PANTHER" id="PTHR46029:SF7">
    <property type="entry name" value="C-TERMINAL-BINDING PROTEIN"/>
    <property type="match status" value="1"/>
</dbReference>
<dbReference type="InterPro" id="IPR051638">
    <property type="entry name" value="CTBP_dehydrogenase"/>
</dbReference>